<sequence length="160" mass="16952">MASGPPPPSPLDFVLLPFPHDTTIPIISPLSSTSPAPTSPARPPSSSVTVSPSSPVNFPTNSPTALTPLPSPVPSPPPTPVSAPITTTHPMVTRNKVGTLKPRQHLNLDTTTVPDPASPHYIPCSFSEAIKYPHWKQAMTEEYNALMHNCTWSLVAPSPS</sequence>
<dbReference type="Proteomes" id="UP001454036">
    <property type="component" value="Unassembled WGS sequence"/>
</dbReference>
<feature type="compositionally biased region" description="Low complexity" evidence="1">
    <location>
        <begin position="24"/>
        <end position="36"/>
    </location>
</feature>
<accession>A0AAV3QKT8</accession>
<evidence type="ECO:0000313" key="2">
    <source>
        <dbReference type="EMBL" id="GAA0164674.1"/>
    </source>
</evidence>
<protein>
    <submittedName>
        <fullName evidence="2">Uncharacterized protein</fullName>
    </submittedName>
</protein>
<feature type="compositionally biased region" description="Pro residues" evidence="1">
    <location>
        <begin position="69"/>
        <end position="81"/>
    </location>
</feature>
<gene>
    <name evidence="2" type="ORF">LIER_39832</name>
</gene>
<dbReference type="AlphaFoldDB" id="A0AAV3QKT8"/>
<feature type="compositionally biased region" description="Low complexity" evidence="1">
    <location>
        <begin position="44"/>
        <end position="68"/>
    </location>
</feature>
<proteinExistence type="predicted"/>
<reference evidence="2 3" key="1">
    <citation type="submission" date="2024-01" db="EMBL/GenBank/DDBJ databases">
        <title>The complete chloroplast genome sequence of Lithospermum erythrorhizon: insights into the phylogenetic relationship among Boraginaceae species and the maternal lineages of purple gromwells.</title>
        <authorList>
            <person name="Okada T."/>
            <person name="Watanabe K."/>
        </authorList>
    </citation>
    <scope>NUCLEOTIDE SEQUENCE [LARGE SCALE GENOMIC DNA]</scope>
</reference>
<keyword evidence="3" id="KW-1185">Reference proteome</keyword>
<organism evidence="2 3">
    <name type="scientific">Lithospermum erythrorhizon</name>
    <name type="common">Purple gromwell</name>
    <name type="synonym">Lithospermum officinale var. erythrorhizon</name>
    <dbReference type="NCBI Taxonomy" id="34254"/>
    <lineage>
        <taxon>Eukaryota</taxon>
        <taxon>Viridiplantae</taxon>
        <taxon>Streptophyta</taxon>
        <taxon>Embryophyta</taxon>
        <taxon>Tracheophyta</taxon>
        <taxon>Spermatophyta</taxon>
        <taxon>Magnoliopsida</taxon>
        <taxon>eudicotyledons</taxon>
        <taxon>Gunneridae</taxon>
        <taxon>Pentapetalae</taxon>
        <taxon>asterids</taxon>
        <taxon>lamiids</taxon>
        <taxon>Boraginales</taxon>
        <taxon>Boraginaceae</taxon>
        <taxon>Boraginoideae</taxon>
        <taxon>Lithospermeae</taxon>
        <taxon>Lithospermum</taxon>
    </lineage>
</organism>
<dbReference type="EMBL" id="BAABME010021966">
    <property type="protein sequence ID" value="GAA0164674.1"/>
    <property type="molecule type" value="Genomic_DNA"/>
</dbReference>
<name>A0AAV3QKT8_LITER</name>
<feature type="region of interest" description="Disordered" evidence="1">
    <location>
        <begin position="24"/>
        <end position="90"/>
    </location>
</feature>
<evidence type="ECO:0000313" key="3">
    <source>
        <dbReference type="Proteomes" id="UP001454036"/>
    </source>
</evidence>
<comment type="caution">
    <text evidence="2">The sequence shown here is derived from an EMBL/GenBank/DDBJ whole genome shotgun (WGS) entry which is preliminary data.</text>
</comment>
<evidence type="ECO:0000256" key="1">
    <source>
        <dbReference type="SAM" id="MobiDB-lite"/>
    </source>
</evidence>